<dbReference type="Proteomes" id="UP000324105">
    <property type="component" value="Unassembled WGS sequence"/>
</dbReference>
<dbReference type="EMBL" id="LS483364">
    <property type="protein sequence ID" value="SQF70471.1"/>
    <property type="molecule type" value="Genomic_DNA"/>
</dbReference>
<dbReference type="Proteomes" id="UP000509410">
    <property type="component" value="Chromosome"/>
</dbReference>
<dbReference type="Proteomes" id="UP000266918">
    <property type="component" value="Chromosome"/>
</dbReference>
<evidence type="ECO:0000313" key="11">
    <source>
        <dbReference type="EMBL" id="SQF33834.1"/>
    </source>
</evidence>
<evidence type="ECO:0000313" key="6">
    <source>
        <dbReference type="EMBL" id="QLB51488.1"/>
    </source>
</evidence>
<evidence type="ECO:0000313" key="10">
    <source>
        <dbReference type="EMBL" id="RSI52911.1"/>
    </source>
</evidence>
<evidence type="ECO:0000313" key="19">
    <source>
        <dbReference type="Proteomes" id="UP000277597"/>
    </source>
</evidence>
<accession>A0A0B7GQZ6</accession>
<dbReference type="Proteomes" id="UP000248534">
    <property type="component" value="Chromosome 1"/>
</dbReference>
<name>A0A0B7GQZ6_STRSA</name>
<evidence type="ECO:0000313" key="12">
    <source>
        <dbReference type="EMBL" id="SQF70471.1"/>
    </source>
</evidence>
<evidence type="ECO:0000313" key="23">
    <source>
        <dbReference type="Proteomes" id="UP000509410"/>
    </source>
</evidence>
<reference evidence="1 14" key="1">
    <citation type="submission" date="2015-01" db="EMBL/GenBank/DDBJ databases">
        <authorList>
            <person name="Pelicic Vladimir"/>
        </authorList>
    </citation>
    <scope>NUCLEOTIDE SEQUENCE [LARGE SCALE GENOMIC DNA]</scope>
    <source>
        <strain evidence="1 14">2908</strain>
    </source>
</reference>
<evidence type="ECO:0008006" key="27">
    <source>
        <dbReference type="Google" id="ProtNLM"/>
    </source>
</evidence>
<evidence type="ECO:0000313" key="17">
    <source>
        <dbReference type="Proteomes" id="UP000266918"/>
    </source>
</evidence>
<dbReference type="Proteomes" id="UP000509459">
    <property type="component" value="Chromosome"/>
</dbReference>
<evidence type="ECO:0000313" key="15">
    <source>
        <dbReference type="Proteomes" id="UP000248534"/>
    </source>
</evidence>
<dbReference type="EMBL" id="RJMR01000004">
    <property type="protein sequence ID" value="RSI24801.1"/>
    <property type="molecule type" value="Genomic_DNA"/>
</dbReference>
<evidence type="ECO:0000313" key="25">
    <source>
        <dbReference type="Proteomes" id="UP000509535"/>
    </source>
</evidence>
<evidence type="ECO:0000313" key="7">
    <source>
        <dbReference type="EMBL" id="RRC91058.1"/>
    </source>
</evidence>
<dbReference type="Proteomes" id="UP000269317">
    <property type="component" value="Unassembled WGS sequence"/>
</dbReference>
<evidence type="ECO:0000313" key="1">
    <source>
        <dbReference type="EMBL" id="CEL91190.1"/>
    </source>
</evidence>
<evidence type="ECO:0000313" key="24">
    <source>
        <dbReference type="Proteomes" id="UP000509459"/>
    </source>
</evidence>
<evidence type="ECO:0000313" key="14">
    <source>
        <dbReference type="Proteomes" id="UP000183504"/>
    </source>
</evidence>
<evidence type="ECO:0000313" key="9">
    <source>
        <dbReference type="EMBL" id="RSI24801.1"/>
    </source>
</evidence>
<dbReference type="AlphaFoldDB" id="A0A0B7GQZ6"/>
<reference evidence="15 16" key="2">
    <citation type="submission" date="2018-06" db="EMBL/GenBank/DDBJ databases">
        <authorList>
            <consortium name="Pathogen Informatics"/>
            <person name="Doyle S."/>
        </authorList>
    </citation>
    <scope>NUCLEOTIDE SEQUENCE [LARGE SCALE GENOMIC DNA]</scope>
    <source>
        <strain evidence="11 16">NCTC11085</strain>
        <strain evidence="12 15">NCTC11086</strain>
    </source>
</reference>
<dbReference type="Proteomes" id="UP000249623">
    <property type="component" value="Chromosome 1"/>
</dbReference>
<organism evidence="1 14">
    <name type="scientific">Streptococcus sanguinis</name>
    <dbReference type="NCBI Taxonomy" id="1305"/>
    <lineage>
        <taxon>Bacteria</taxon>
        <taxon>Bacillati</taxon>
        <taxon>Bacillota</taxon>
        <taxon>Bacilli</taxon>
        <taxon>Lactobacillales</taxon>
        <taxon>Streptococcaceae</taxon>
        <taxon>Streptococcus</taxon>
    </lineage>
</organism>
<evidence type="ECO:0000313" key="20">
    <source>
        <dbReference type="Proteomes" id="UP000280406"/>
    </source>
</evidence>
<dbReference type="Proteomes" id="UP000509535">
    <property type="component" value="Chromosome"/>
</dbReference>
<evidence type="ECO:0000313" key="3">
    <source>
        <dbReference type="EMBL" id="MCY7033874.1"/>
    </source>
</evidence>
<evidence type="ECO:0000313" key="5">
    <source>
        <dbReference type="EMBL" id="QLB49348.1"/>
    </source>
</evidence>
<reference evidence="3" key="11">
    <citation type="submission" date="2022-02" db="EMBL/GenBank/DDBJ databases">
        <authorList>
            <person name="Christensen J.J.E."/>
            <person name="Jensen C.S."/>
            <person name="Nielsen X.C."/>
            <person name="Dargis R."/>
        </authorList>
    </citation>
    <scope>NUCLEOTIDE SEQUENCE</scope>
    <source>
        <strain evidence="3">A12055600</strain>
    </source>
</reference>
<evidence type="ECO:0000313" key="18">
    <source>
        <dbReference type="Proteomes" id="UP000269317"/>
    </source>
</evidence>
<reference evidence="18 20" key="4">
    <citation type="submission" date="2018-11" db="EMBL/GenBank/DDBJ databases">
        <title>Species Designations Belie Phenotypic and Genotypic Heterogeneity in Oral Streptococci.</title>
        <authorList>
            <person name="Velsko I."/>
        </authorList>
    </citation>
    <scope>NUCLEOTIDE SEQUENCE [LARGE SCALE GENOMIC DNA]</scope>
    <source>
        <strain evidence="9 21">BCC20</strain>
        <strain evidence="10 20">BCC37</strain>
        <strain evidence="8 18">KLC03</strain>
    </source>
</reference>
<dbReference type="RefSeq" id="WP_002893837.1">
    <property type="nucleotide sequence ID" value="NZ_CBCSBD010000002.1"/>
</dbReference>
<dbReference type="EMBL" id="RJML01000001">
    <property type="protein sequence ID" value="RSI12288.1"/>
    <property type="molecule type" value="Genomic_DNA"/>
</dbReference>
<dbReference type="EMBL" id="JAKUVJ010000002">
    <property type="protein sequence ID" value="MCY7033874.1"/>
    <property type="molecule type" value="Genomic_DNA"/>
</dbReference>
<reference evidence="2 22" key="7">
    <citation type="submission" date="2019-06" db="EMBL/GenBank/DDBJ databases">
        <title>Genome sequence and analysis of a MDR-Streptococcus sanguis isolated from throat swab of children with scarlet fever from Hangzhou,China.</title>
        <authorList>
            <person name="Huang Y."/>
            <person name="Xie L."/>
            <person name="Liu W."/>
        </authorList>
    </citation>
    <scope>NUCLEOTIDE SEQUENCE [LARGE SCALE GENOMIC DNA]</scope>
    <source>
        <strain evidence="2 22">S28</strain>
    </source>
</reference>
<protein>
    <recommendedName>
        <fullName evidence="27">DNA-binding protein</fullName>
    </recommendedName>
</protein>
<dbReference type="EMBL" id="LS483346">
    <property type="protein sequence ID" value="SQF33834.1"/>
    <property type="molecule type" value="Genomic_DNA"/>
</dbReference>
<dbReference type="EMBL" id="LR134002">
    <property type="protein sequence ID" value="VDY69922.1"/>
    <property type="molecule type" value="Genomic_DNA"/>
</dbReference>
<reference evidence="4 24" key="9">
    <citation type="submission" date="2020-05" db="EMBL/GenBank/DDBJ databases">
        <title>FDA dAtabase for Regulatory Grade micrObial Sequences (FDA-ARGOS): Supporting development and validation of Infectious Disease Dx tests.</title>
        <authorList>
            <person name="Bojja K."/>
            <person name="Kessler A."/>
            <person name="Tallon L."/>
            <person name="Sadzewicz L."/>
            <person name="Zhao X."/>
            <person name="Vavikolanu K."/>
            <person name="Mehta A."/>
            <person name="Aluvathingal J."/>
            <person name="Nadendla S."/>
            <person name="Myers T."/>
            <person name="Yan Y."/>
            <person name="Sichtig H."/>
        </authorList>
    </citation>
    <scope>NUCLEOTIDE SEQUENCE [LARGE SCALE GENOMIC DNA]</scope>
    <source>
        <strain evidence="4 24">FDAARGOS_770</strain>
    </source>
</reference>
<dbReference type="EMBL" id="RQZI01000012">
    <property type="protein sequence ID" value="RRC91058.1"/>
    <property type="molecule type" value="Genomic_DNA"/>
</dbReference>
<reference evidence="13 17" key="5">
    <citation type="submission" date="2018-12" db="EMBL/GenBank/DDBJ databases">
        <authorList>
            <consortium name="Pathogen Informatics"/>
        </authorList>
    </citation>
    <scope>NUCLEOTIDE SEQUENCE [LARGE SCALE GENOMIC DNA]</scope>
    <source>
        <strain evidence="17">NCTC 10904</strain>
        <strain evidence="13">NCTC10904</strain>
    </source>
</reference>
<dbReference type="EMBL" id="CP040798">
    <property type="protein sequence ID" value="QLB49348.1"/>
    <property type="molecule type" value="Genomic_DNA"/>
</dbReference>
<dbReference type="EMBL" id="RJND01000003">
    <property type="protein sequence ID" value="RSI52911.1"/>
    <property type="molecule type" value="Genomic_DNA"/>
</dbReference>
<proteinExistence type="predicted"/>
<dbReference type="Proteomes" id="UP000183504">
    <property type="component" value="Unassembled WGS sequence"/>
</dbReference>
<dbReference type="EMBL" id="CP054570">
    <property type="protein sequence ID" value="QKQ43060.1"/>
    <property type="molecule type" value="Genomic_DNA"/>
</dbReference>
<reference evidence="6 23" key="6">
    <citation type="submission" date="2019-05" db="EMBL/GenBank/DDBJ databases">
        <title>The organization of the Streptococcus sanguinis genomes.</title>
        <authorList>
            <person name="Wu C.H."/>
            <person name="Chen Y.Y.M."/>
            <person name="Wang H.Y."/>
        </authorList>
    </citation>
    <scope>NUCLEOTIDE SEQUENCE [LARGE SCALE GENOMIC DNA]</scope>
    <source>
        <strain evidence="6 23">CGMH010</strain>
    </source>
</reference>
<dbReference type="Proteomes" id="UP000277597">
    <property type="component" value="Unassembled WGS sequence"/>
</dbReference>
<dbReference type="EMBL" id="CDMW01000001">
    <property type="protein sequence ID" value="CEL91190.1"/>
    <property type="molecule type" value="Genomic_DNA"/>
</dbReference>
<evidence type="ECO:0000313" key="22">
    <source>
        <dbReference type="Proteomes" id="UP000324105"/>
    </source>
</evidence>
<sequence length="85" mass="9592">MKKLDITTMPDYRKVEAVVQLLVNGTLTSYRIATDANISKMSILTLTKGTSKIKNITYQTAMALINWYEENHEKYGITIHQKAAG</sequence>
<evidence type="ECO:0000313" key="21">
    <source>
        <dbReference type="Proteomes" id="UP000280549"/>
    </source>
</evidence>
<dbReference type="GeneID" id="48424728"/>
<evidence type="ECO:0000313" key="2">
    <source>
        <dbReference type="EMBL" id="KAA0117688.1"/>
    </source>
</evidence>
<evidence type="ECO:0000313" key="4">
    <source>
        <dbReference type="EMBL" id="QKQ43060.1"/>
    </source>
</evidence>
<reference evidence="3 26" key="10">
    <citation type="journal article" date="2022" name="Med Res Arch">
        <title>Genomic identification of streptococcal strains and relation to clinical characteristics. A substudy to The Partial Oral Treatment of Endocarditis (POET) Trial.</title>
        <authorList>
            <person name="Christensen J."/>
            <person name="Jensen C."/>
            <person name="Dargis R."/>
            <person name="Nielsen X."/>
            <person name="Pries- Heje M."/>
            <person name="Wiingaard C."/>
            <person name="Ihlemann N."/>
            <person name="Gill S."/>
            <person name="Bruun N."/>
            <person name="Elming H."/>
            <person name="Povlsen J."/>
            <person name="Madsen T."/>
            <person name="Jensen K."/>
            <person name="Fuursted K."/>
            <person name="Ostergaard L."/>
            <person name="Christiansen U."/>
            <person name="Rosenvinge F."/>
            <person name="Helweg-Larsen J."/>
            <person name="Fosbol E."/>
            <person name="Kober L."/>
            <person name="Torp-Pedersen C."/>
            <person name="Tonder N."/>
            <person name="Moser C."/>
            <person name="Iversen K."/>
            <person name="Bundgaard H."/>
        </authorList>
    </citation>
    <scope>NUCLEOTIDE SEQUENCE [LARGE SCALE GENOMIC DNA]</scope>
    <source>
        <strain evidence="3 26">A12055600</strain>
    </source>
</reference>
<dbReference type="EMBL" id="VIBR01000002">
    <property type="protein sequence ID" value="KAA0117688.1"/>
    <property type="molecule type" value="Genomic_DNA"/>
</dbReference>
<dbReference type="Proteomes" id="UP000280549">
    <property type="component" value="Unassembled WGS sequence"/>
</dbReference>
<reference evidence="7 19" key="3">
    <citation type="submission" date="2018-11" db="EMBL/GenBank/DDBJ databases">
        <title>Genomes From Bacteria Associated with the Canine Oral Cavity: a Test Case for Automated Genome-Based Taxonomic Assignment.</title>
        <authorList>
            <person name="Coil D.A."/>
            <person name="Jospin G."/>
            <person name="Darling A.E."/>
            <person name="Wallis C."/>
            <person name="Davis I.J."/>
            <person name="Harris S."/>
            <person name="Eisen J.A."/>
            <person name="Holcombe L.J."/>
            <person name="O'Flynn C."/>
        </authorList>
    </citation>
    <scope>NUCLEOTIDE SEQUENCE [LARGE SCALE GENOMIC DNA]</scope>
    <source>
        <strain evidence="7 19">OH953</strain>
    </source>
</reference>
<dbReference type="EMBL" id="CP040556">
    <property type="protein sequence ID" value="QLB51488.1"/>
    <property type="molecule type" value="Genomic_DNA"/>
</dbReference>
<gene>
    <name evidence="10" type="ORF">D8869_05505</name>
    <name evidence="9" type="ORF">D8881_06370</name>
    <name evidence="8" type="ORF">D8887_01260</name>
    <name evidence="7" type="ORF">EII39_09795</name>
    <name evidence="5" type="ORF">FDP16_01550</name>
    <name evidence="6" type="ORF">FFV08_01610</name>
    <name evidence="2" type="ORF">FKX92_06285</name>
    <name evidence="4" type="ORF">FOC72_00370</name>
    <name evidence="3" type="ORF">MK406_02125</name>
    <name evidence="13" type="ORF">NCTC10904_00289</name>
    <name evidence="11" type="ORF">NCTC11085_00308</name>
    <name evidence="12" type="ORF">NCTC11086_00308</name>
    <name evidence="1" type="ORF">SSV_1914</name>
</gene>
<evidence type="ECO:0000313" key="16">
    <source>
        <dbReference type="Proteomes" id="UP000249623"/>
    </source>
</evidence>
<evidence type="ECO:0000313" key="26">
    <source>
        <dbReference type="Proteomes" id="UP001208557"/>
    </source>
</evidence>
<dbReference type="Proteomes" id="UP000280406">
    <property type="component" value="Unassembled WGS sequence"/>
</dbReference>
<dbReference type="Proteomes" id="UP001208557">
    <property type="component" value="Unassembled WGS sequence"/>
</dbReference>
<evidence type="ECO:0000313" key="13">
    <source>
        <dbReference type="EMBL" id="VDY69922.1"/>
    </source>
</evidence>
<evidence type="ECO:0000313" key="8">
    <source>
        <dbReference type="EMBL" id="RSI12288.1"/>
    </source>
</evidence>
<reference evidence="5 25" key="8">
    <citation type="submission" date="2019-06" db="EMBL/GenBank/DDBJ databases">
        <title>The organization of the Streptococcus sanguinis genomes.</title>
        <authorList>
            <person name="Wang H.Y."/>
            <person name="Chen Y.Y.M."/>
            <person name="Wu C.H."/>
        </authorList>
    </citation>
    <scope>NUCLEOTIDE SEQUENCE [LARGE SCALE GENOMIC DNA]</scope>
    <source>
        <strain evidence="5 25">CGMH058</strain>
    </source>
</reference>